<reference evidence="1" key="1">
    <citation type="submission" date="2021-07" db="EMBL/GenBank/DDBJ databases">
        <authorList>
            <person name="Stanton E."/>
        </authorList>
    </citation>
    <scope>NUCLEOTIDE SEQUENCE</scope>
    <source>
        <strain evidence="1">2021EL-01139</strain>
    </source>
</reference>
<proteinExistence type="predicted"/>
<evidence type="ECO:0000313" key="1">
    <source>
        <dbReference type="EMBL" id="MBW3119088.1"/>
    </source>
</evidence>
<dbReference type="RefSeq" id="WP_165881113.1">
    <property type="nucleotide sequence ID" value="NZ_JAAOIA010000070.1"/>
</dbReference>
<sequence length="87" mass="9878">MEIKSLLDEIEKTKRAILQADNMLDLNKRDASITWMVCADNNTSVRAFADQEFLIEAVKSQREVFIARLQKLQEAVAVVEKVIDGLV</sequence>
<name>A0AAE2ZJ18_PRORE</name>
<dbReference type="Proteomes" id="UP001155882">
    <property type="component" value="Unassembled WGS sequence"/>
</dbReference>
<accession>A0AAE2ZJ18</accession>
<comment type="caution">
    <text evidence="1">The sequence shown here is derived from an EMBL/GenBank/DDBJ whole genome shotgun (WGS) entry which is preliminary data.</text>
</comment>
<gene>
    <name evidence="1" type="ORF">KYI77_21950</name>
</gene>
<dbReference type="AlphaFoldDB" id="A0AAE2ZJ18"/>
<evidence type="ECO:0000313" key="2">
    <source>
        <dbReference type="Proteomes" id="UP001155882"/>
    </source>
</evidence>
<dbReference type="EMBL" id="JAHWLI010000186">
    <property type="protein sequence ID" value="MBW3119088.1"/>
    <property type="molecule type" value="Genomic_DNA"/>
</dbReference>
<organism evidence="1 2">
    <name type="scientific">Providencia rettgeri</name>
    <dbReference type="NCBI Taxonomy" id="587"/>
    <lineage>
        <taxon>Bacteria</taxon>
        <taxon>Pseudomonadati</taxon>
        <taxon>Pseudomonadota</taxon>
        <taxon>Gammaproteobacteria</taxon>
        <taxon>Enterobacterales</taxon>
        <taxon>Morganellaceae</taxon>
        <taxon>Providencia</taxon>
    </lineage>
</organism>
<protein>
    <submittedName>
        <fullName evidence="1">Uncharacterized protein</fullName>
    </submittedName>
</protein>